<feature type="transmembrane region" description="Helical" evidence="9">
    <location>
        <begin position="192"/>
        <end position="217"/>
    </location>
</feature>
<evidence type="ECO:0000256" key="4">
    <source>
        <dbReference type="ARBA" id="ARBA00022475"/>
    </source>
</evidence>
<feature type="transmembrane region" description="Helical" evidence="9">
    <location>
        <begin position="473"/>
        <end position="493"/>
    </location>
</feature>
<comment type="similarity">
    <text evidence="2">Belongs to the BCCT transporter (TC 2.A.15) family.</text>
</comment>
<keyword evidence="4" id="KW-1003">Cell membrane</keyword>
<protein>
    <submittedName>
        <fullName evidence="10">BCCT family transporter</fullName>
    </submittedName>
</protein>
<keyword evidence="6 9" id="KW-1133">Transmembrane helix</keyword>
<feature type="compositionally biased region" description="Basic and acidic residues" evidence="8">
    <location>
        <begin position="518"/>
        <end position="538"/>
    </location>
</feature>
<keyword evidence="5 9" id="KW-0812">Transmembrane</keyword>
<feature type="transmembrane region" description="Helical" evidence="9">
    <location>
        <begin position="404"/>
        <end position="434"/>
    </location>
</feature>
<evidence type="ECO:0000256" key="9">
    <source>
        <dbReference type="SAM" id="Phobius"/>
    </source>
</evidence>
<organism evidence="10 11">
    <name type="scientific">Paenisporosarcina antarctica</name>
    <dbReference type="NCBI Taxonomy" id="417367"/>
    <lineage>
        <taxon>Bacteria</taxon>
        <taxon>Bacillati</taxon>
        <taxon>Bacillota</taxon>
        <taxon>Bacilli</taxon>
        <taxon>Bacillales</taxon>
        <taxon>Caryophanaceae</taxon>
        <taxon>Paenisporosarcina</taxon>
    </lineage>
</organism>
<comment type="subcellular location">
    <subcellularLocation>
        <location evidence="1">Cell membrane</location>
        <topology evidence="1">Multi-pass membrane protein</topology>
    </subcellularLocation>
</comment>
<dbReference type="Proteomes" id="UP000294292">
    <property type="component" value="Chromosome"/>
</dbReference>
<feature type="transmembrane region" description="Helical" evidence="9">
    <location>
        <begin position="259"/>
        <end position="277"/>
    </location>
</feature>
<dbReference type="RefSeq" id="WP_134211073.1">
    <property type="nucleotide sequence ID" value="NZ_CP038015.1"/>
</dbReference>
<dbReference type="OrthoDB" id="9775735at2"/>
<dbReference type="PANTHER" id="PTHR30047">
    <property type="entry name" value="HIGH-AFFINITY CHOLINE TRANSPORT PROTEIN-RELATED"/>
    <property type="match status" value="1"/>
</dbReference>
<accession>A0A4P7A3F0</accession>
<gene>
    <name evidence="10" type="ORF">E2636_15830</name>
</gene>
<dbReference type="NCBIfam" id="TIGR00842">
    <property type="entry name" value="bcct"/>
    <property type="match status" value="1"/>
</dbReference>
<sequence length="538" mass="59447">MLKKNPNHVSYNNIVFKVSAIVIALFTLWGAFSPDTLAKYASAVFSFTSKSFGWFYLLSVAGFVFFCLFLAFSKYGNIKLGKDDEKAEFSLFTWISMLFSAGFGVGIVFWGVAEPLTHFVTPPLAGVEPQTAEAARLAMRYSFFNWGIHQWSVFAIVGLALAYFQFRHKRKGLISETISEVLPKRGRGRIKLFISILAIIATVTGVATSIGMGVLQISGGMNYVFQVPNSAWLQIGIVGIILVLYLISSTTGINKGIKLLSLLNMSLVAVLMIFFLFRGPTIFIMESFVVGLGDYLQNFVEMSFFLTPYSGDTWVNDWTVFYWAWVIAWSPFVGSFVARVSRGRTIREFVLGVMIVPPVIGFAWMAIFGGTGLYLDLYTGTAISQAVSQDVTTAIFVLLQEFPLYILLSVIMIALIVIFLVTSADSAVFVLGMMSSDGNLNPSTSVKVIWGVLIASITAVLIVSSGLKGLQTASLVSALPFTFILILMSIALYKSLSNEKSPEKMGQNPEHTNPVYAEKNEEMKQQHQEKEKVPQETR</sequence>
<keyword evidence="11" id="KW-1185">Reference proteome</keyword>
<evidence type="ECO:0000256" key="1">
    <source>
        <dbReference type="ARBA" id="ARBA00004651"/>
    </source>
</evidence>
<reference evidence="10 11" key="1">
    <citation type="submission" date="2019-03" db="EMBL/GenBank/DDBJ databases">
        <title>Complete genome sequence of Paenisporosarcina antarctica CGMCC 1.6503T.</title>
        <authorList>
            <person name="Rong J.-C."/>
            <person name="Chi N.-Y."/>
            <person name="Zhang Q.-F."/>
        </authorList>
    </citation>
    <scope>NUCLEOTIDE SEQUENCE [LARGE SCALE GENOMIC DNA]</scope>
    <source>
        <strain evidence="10 11">CGMCC 1.6503</strain>
    </source>
</reference>
<feature type="transmembrane region" description="Helical" evidence="9">
    <location>
        <begin position="148"/>
        <end position="166"/>
    </location>
</feature>
<evidence type="ECO:0000256" key="2">
    <source>
        <dbReference type="ARBA" id="ARBA00005658"/>
    </source>
</evidence>
<dbReference type="Pfam" id="PF02028">
    <property type="entry name" value="BCCT"/>
    <property type="match status" value="1"/>
</dbReference>
<dbReference type="InterPro" id="IPR000060">
    <property type="entry name" value="BCCT_transptr"/>
</dbReference>
<evidence type="ECO:0000256" key="7">
    <source>
        <dbReference type="ARBA" id="ARBA00023136"/>
    </source>
</evidence>
<feature type="transmembrane region" description="Helical" evidence="9">
    <location>
        <begin position="12"/>
        <end position="32"/>
    </location>
</feature>
<evidence type="ECO:0000313" key="11">
    <source>
        <dbReference type="Proteomes" id="UP000294292"/>
    </source>
</evidence>
<evidence type="ECO:0000313" key="10">
    <source>
        <dbReference type="EMBL" id="QBP42526.1"/>
    </source>
</evidence>
<evidence type="ECO:0000256" key="8">
    <source>
        <dbReference type="SAM" id="MobiDB-lite"/>
    </source>
</evidence>
<feature type="transmembrane region" description="Helical" evidence="9">
    <location>
        <begin position="229"/>
        <end position="247"/>
    </location>
</feature>
<keyword evidence="7 9" id="KW-0472">Membrane</keyword>
<feature type="transmembrane region" description="Helical" evidence="9">
    <location>
        <begin position="52"/>
        <end position="71"/>
    </location>
</feature>
<dbReference type="AlphaFoldDB" id="A0A4P7A3F0"/>
<feature type="transmembrane region" description="Helical" evidence="9">
    <location>
        <begin position="91"/>
        <end position="113"/>
    </location>
</feature>
<proteinExistence type="inferred from homology"/>
<evidence type="ECO:0000256" key="3">
    <source>
        <dbReference type="ARBA" id="ARBA00022448"/>
    </source>
</evidence>
<dbReference type="EMBL" id="CP038015">
    <property type="protein sequence ID" value="QBP42526.1"/>
    <property type="molecule type" value="Genomic_DNA"/>
</dbReference>
<dbReference type="PANTHER" id="PTHR30047:SF7">
    <property type="entry name" value="HIGH-AFFINITY CHOLINE TRANSPORT PROTEIN"/>
    <property type="match status" value="1"/>
</dbReference>
<dbReference type="KEGG" id="panc:E2636_15830"/>
<name>A0A4P7A3F0_9BACL</name>
<feature type="transmembrane region" description="Helical" evidence="9">
    <location>
        <begin position="320"/>
        <end position="337"/>
    </location>
</feature>
<evidence type="ECO:0000256" key="6">
    <source>
        <dbReference type="ARBA" id="ARBA00022989"/>
    </source>
</evidence>
<evidence type="ECO:0000256" key="5">
    <source>
        <dbReference type="ARBA" id="ARBA00022692"/>
    </source>
</evidence>
<feature type="transmembrane region" description="Helical" evidence="9">
    <location>
        <begin position="349"/>
        <end position="368"/>
    </location>
</feature>
<dbReference type="GO" id="GO:0005886">
    <property type="term" value="C:plasma membrane"/>
    <property type="evidence" value="ECO:0007669"/>
    <property type="project" value="UniProtKB-SubCell"/>
</dbReference>
<feature type="region of interest" description="Disordered" evidence="8">
    <location>
        <begin position="499"/>
        <end position="538"/>
    </location>
</feature>
<feature type="transmembrane region" description="Helical" evidence="9">
    <location>
        <begin position="446"/>
        <end position="467"/>
    </location>
</feature>
<keyword evidence="3" id="KW-0813">Transport</keyword>
<dbReference type="GO" id="GO:0022857">
    <property type="term" value="F:transmembrane transporter activity"/>
    <property type="evidence" value="ECO:0007669"/>
    <property type="project" value="InterPro"/>
</dbReference>